<dbReference type="EMBL" id="AMWN01000001">
    <property type="protein sequence ID" value="EXJ95343.1"/>
    <property type="molecule type" value="Genomic_DNA"/>
</dbReference>
<organism evidence="9 10">
    <name type="scientific">Capronia coronata CBS 617.96</name>
    <dbReference type="NCBI Taxonomy" id="1182541"/>
    <lineage>
        <taxon>Eukaryota</taxon>
        <taxon>Fungi</taxon>
        <taxon>Dikarya</taxon>
        <taxon>Ascomycota</taxon>
        <taxon>Pezizomycotina</taxon>
        <taxon>Eurotiomycetes</taxon>
        <taxon>Chaetothyriomycetidae</taxon>
        <taxon>Chaetothyriales</taxon>
        <taxon>Herpotrichiellaceae</taxon>
        <taxon>Capronia</taxon>
    </lineage>
</organism>
<dbReference type="InterPro" id="IPR008775">
    <property type="entry name" value="Phytyl_CoA_dOase-like"/>
</dbReference>
<evidence type="ECO:0000256" key="5">
    <source>
        <dbReference type="ARBA" id="ARBA00022964"/>
    </source>
</evidence>
<keyword evidence="5" id="KW-0223">Dioxygenase</keyword>
<evidence type="ECO:0000313" key="10">
    <source>
        <dbReference type="Proteomes" id="UP000019484"/>
    </source>
</evidence>
<dbReference type="GO" id="GO:0046872">
    <property type="term" value="F:metal ion binding"/>
    <property type="evidence" value="ECO:0007669"/>
    <property type="project" value="UniProtKB-KW"/>
</dbReference>
<dbReference type="Proteomes" id="UP000019484">
    <property type="component" value="Unassembled WGS sequence"/>
</dbReference>
<gene>
    <name evidence="9" type="ORF">A1O1_00463</name>
</gene>
<dbReference type="SUPFAM" id="SSF51197">
    <property type="entry name" value="Clavaminate synthase-like"/>
    <property type="match status" value="1"/>
</dbReference>
<evidence type="ECO:0000256" key="7">
    <source>
        <dbReference type="ARBA" id="ARBA00023004"/>
    </source>
</evidence>
<accession>W9YS55</accession>
<proteinExistence type="inferred from homology"/>
<evidence type="ECO:0000256" key="1">
    <source>
        <dbReference type="ARBA" id="ARBA00001962"/>
    </source>
</evidence>
<sequence length="322" mass="35797">MATITETPKTQTYKVKPTPPIPVVDGPTTTPEEVVEALKVAGGCIVRRAVPVEIVDQVEKDIRPALDQDTPWVGSFFPANTKRCYGVLGKSDAACEVVLNPLFQAVASMLLTDANWFWEGTEKRWAVSKPQLMNTTVFSIGPGATAQPLHRDDGIHHRIPKAIDSYPADLKRDTSLGFLVAGKKATKENGATRFIPGSHLWAHEQPPDESLCQYAELEKGDAFFMLSGVFHGGSANHTTDEERLIFANFMTRGWLRQEENQYLTYEKEVMQRLPVEIQKLVGYSLSEPFLGWVNAADPRIVLDPNVERNMDIFSSSEIPVDV</sequence>
<dbReference type="STRING" id="1182541.W9YS55"/>
<dbReference type="AlphaFoldDB" id="W9YS55"/>
<feature type="compositionally biased region" description="Polar residues" evidence="8">
    <location>
        <begin position="1"/>
        <end position="13"/>
    </location>
</feature>
<dbReference type="PANTHER" id="PTHR20883:SF45">
    <property type="entry name" value="PHYTANOYL-COA DIOXYGENASE FAMILY PROTEIN"/>
    <property type="match status" value="1"/>
</dbReference>
<dbReference type="GeneID" id="19155371"/>
<dbReference type="PANTHER" id="PTHR20883">
    <property type="entry name" value="PHYTANOYL-COA DIOXYGENASE DOMAIN CONTAINING 1"/>
    <property type="match status" value="1"/>
</dbReference>
<keyword evidence="7" id="KW-0408">Iron</keyword>
<evidence type="ECO:0000256" key="3">
    <source>
        <dbReference type="ARBA" id="ARBA00011738"/>
    </source>
</evidence>
<keyword evidence="6" id="KW-0560">Oxidoreductase</keyword>
<dbReference type="Pfam" id="PF05721">
    <property type="entry name" value="PhyH"/>
    <property type="match status" value="1"/>
</dbReference>
<evidence type="ECO:0000313" key="9">
    <source>
        <dbReference type="EMBL" id="EXJ95343.1"/>
    </source>
</evidence>
<reference evidence="9 10" key="1">
    <citation type="submission" date="2013-03" db="EMBL/GenBank/DDBJ databases">
        <title>The Genome Sequence of Capronia coronata CBS 617.96.</title>
        <authorList>
            <consortium name="The Broad Institute Genomics Platform"/>
            <person name="Cuomo C."/>
            <person name="de Hoog S."/>
            <person name="Gorbushina A."/>
            <person name="Walker B."/>
            <person name="Young S.K."/>
            <person name="Zeng Q."/>
            <person name="Gargeya S."/>
            <person name="Fitzgerald M."/>
            <person name="Haas B."/>
            <person name="Abouelleil A."/>
            <person name="Allen A.W."/>
            <person name="Alvarado L."/>
            <person name="Arachchi H.M."/>
            <person name="Berlin A.M."/>
            <person name="Chapman S.B."/>
            <person name="Gainer-Dewar J."/>
            <person name="Goldberg J."/>
            <person name="Griggs A."/>
            <person name="Gujja S."/>
            <person name="Hansen M."/>
            <person name="Howarth C."/>
            <person name="Imamovic A."/>
            <person name="Ireland A."/>
            <person name="Larimer J."/>
            <person name="McCowan C."/>
            <person name="Murphy C."/>
            <person name="Pearson M."/>
            <person name="Poon T.W."/>
            <person name="Priest M."/>
            <person name="Roberts A."/>
            <person name="Saif S."/>
            <person name="Shea T."/>
            <person name="Sisk P."/>
            <person name="Sykes S."/>
            <person name="Wortman J."/>
            <person name="Nusbaum C."/>
            <person name="Birren B."/>
        </authorList>
    </citation>
    <scope>NUCLEOTIDE SEQUENCE [LARGE SCALE GENOMIC DNA]</scope>
    <source>
        <strain evidence="9 10">CBS 617.96</strain>
    </source>
</reference>
<keyword evidence="10" id="KW-1185">Reference proteome</keyword>
<comment type="subunit">
    <text evidence="3">Homodimer.</text>
</comment>
<comment type="cofactor">
    <cofactor evidence="1">
        <name>Fe cation</name>
        <dbReference type="ChEBI" id="CHEBI:24875"/>
    </cofactor>
</comment>
<dbReference type="Gene3D" id="2.60.120.620">
    <property type="entry name" value="q2cbj1_9rhob like domain"/>
    <property type="match status" value="1"/>
</dbReference>
<feature type="region of interest" description="Disordered" evidence="8">
    <location>
        <begin position="1"/>
        <end position="28"/>
    </location>
</feature>
<dbReference type="HOGENOM" id="CLU_047725_0_1_1"/>
<dbReference type="GO" id="GO:0051213">
    <property type="term" value="F:dioxygenase activity"/>
    <property type="evidence" value="ECO:0007669"/>
    <property type="project" value="UniProtKB-KW"/>
</dbReference>
<dbReference type="RefSeq" id="XP_007719572.1">
    <property type="nucleotide sequence ID" value="XM_007721382.1"/>
</dbReference>
<keyword evidence="4" id="KW-0479">Metal-binding</keyword>
<protein>
    <recommendedName>
        <fullName evidence="11">Phytanoyl-CoA dioxygenase</fullName>
    </recommendedName>
</protein>
<evidence type="ECO:0000256" key="6">
    <source>
        <dbReference type="ARBA" id="ARBA00023002"/>
    </source>
</evidence>
<evidence type="ECO:0000256" key="4">
    <source>
        <dbReference type="ARBA" id="ARBA00022723"/>
    </source>
</evidence>
<evidence type="ECO:0000256" key="8">
    <source>
        <dbReference type="SAM" id="MobiDB-lite"/>
    </source>
</evidence>
<comment type="caution">
    <text evidence="9">The sequence shown here is derived from an EMBL/GenBank/DDBJ whole genome shotgun (WGS) entry which is preliminary data.</text>
</comment>
<comment type="similarity">
    <text evidence="2">Belongs to the PhyH family.</text>
</comment>
<evidence type="ECO:0000256" key="2">
    <source>
        <dbReference type="ARBA" id="ARBA00005830"/>
    </source>
</evidence>
<evidence type="ECO:0008006" key="11">
    <source>
        <dbReference type="Google" id="ProtNLM"/>
    </source>
</evidence>
<dbReference type="OrthoDB" id="445007at2759"/>
<name>W9YS55_9EURO</name>